<keyword evidence="7" id="KW-1185">Reference proteome</keyword>
<evidence type="ECO:0000256" key="3">
    <source>
        <dbReference type="ARBA" id="ARBA00022989"/>
    </source>
</evidence>
<dbReference type="GO" id="GO:0005886">
    <property type="term" value="C:plasma membrane"/>
    <property type="evidence" value="ECO:0007669"/>
    <property type="project" value="TreeGrafter"/>
</dbReference>
<organism evidence="6 7">
    <name type="scientific">Araneus ventricosus</name>
    <name type="common">Orbweaver spider</name>
    <name type="synonym">Epeira ventricosa</name>
    <dbReference type="NCBI Taxonomy" id="182803"/>
    <lineage>
        <taxon>Eukaryota</taxon>
        <taxon>Metazoa</taxon>
        <taxon>Ecdysozoa</taxon>
        <taxon>Arthropoda</taxon>
        <taxon>Chelicerata</taxon>
        <taxon>Arachnida</taxon>
        <taxon>Araneae</taxon>
        <taxon>Araneomorphae</taxon>
        <taxon>Entelegynae</taxon>
        <taxon>Araneoidea</taxon>
        <taxon>Araneidae</taxon>
        <taxon>Araneus</taxon>
    </lineage>
</organism>
<evidence type="ECO:0000256" key="1">
    <source>
        <dbReference type="ARBA" id="ARBA00004141"/>
    </source>
</evidence>
<feature type="transmembrane region" description="Helical" evidence="5">
    <location>
        <begin position="332"/>
        <end position="354"/>
    </location>
</feature>
<evidence type="ECO:0000256" key="2">
    <source>
        <dbReference type="ARBA" id="ARBA00022692"/>
    </source>
</evidence>
<keyword evidence="4 5" id="KW-0472">Membrane</keyword>
<dbReference type="InterPro" id="IPR003689">
    <property type="entry name" value="ZIP"/>
</dbReference>
<evidence type="ECO:0000313" key="7">
    <source>
        <dbReference type="Proteomes" id="UP000499080"/>
    </source>
</evidence>
<feature type="transmembrane region" description="Helical" evidence="5">
    <location>
        <begin position="271"/>
        <end position="291"/>
    </location>
</feature>
<dbReference type="GO" id="GO:0005385">
    <property type="term" value="F:zinc ion transmembrane transporter activity"/>
    <property type="evidence" value="ECO:0007669"/>
    <property type="project" value="TreeGrafter"/>
</dbReference>
<feature type="transmembrane region" description="Helical" evidence="5">
    <location>
        <begin position="237"/>
        <end position="259"/>
    </location>
</feature>
<keyword evidence="2 5" id="KW-0812">Transmembrane</keyword>
<dbReference type="EMBL" id="BGPR01008140">
    <property type="protein sequence ID" value="GBN31834.1"/>
    <property type="molecule type" value="Genomic_DNA"/>
</dbReference>
<evidence type="ECO:0000256" key="4">
    <source>
        <dbReference type="ARBA" id="ARBA00023136"/>
    </source>
</evidence>
<dbReference type="Pfam" id="PF02535">
    <property type="entry name" value="Zip"/>
    <property type="match status" value="1"/>
</dbReference>
<name>A0A4Y2MZM8_ARAVE</name>
<comment type="subcellular location">
    <subcellularLocation>
        <location evidence="1">Membrane</location>
        <topology evidence="1">Multi-pass membrane protein</topology>
    </subcellularLocation>
</comment>
<evidence type="ECO:0000313" key="6">
    <source>
        <dbReference type="EMBL" id="GBN31834.1"/>
    </source>
</evidence>
<accession>A0A4Y2MZM8</accession>
<feature type="transmembrane region" description="Helical" evidence="5">
    <location>
        <begin position="58"/>
        <end position="76"/>
    </location>
</feature>
<sequence>MSALLASQISCMFLLLIGTLIFGISPVWVKKTLFRCDCNGVVCKTTCRAKRGKLITSFLIYFGGGVLLGTTLLHLLPESREAFEEHHDQKDCKPVVNLTDVNSTGVHSAPEKEEHGEKFPMPEFIVCCGFFAVYLFEEIVHFYLGGHAHTPSENKAVRSFSRSGSCGQSGEFDAAGCSKRDSLQKIEEDVKPPPPSSHHDHHVEVPSFSLTGLLTVAALSFHSLFEGFAVGLRNDALSTWIVFAAISVHKFVIAFVVGLEVLATGGKNKHVYSYMGVFSLMSPLGILIAVITQSSLEESNPMTVSVLNAIATGTLLYVTFFEILQRDENKDIATWVQLIATVSGFVIMAIIQYLSTLA</sequence>
<dbReference type="AlphaFoldDB" id="A0A4Y2MZM8"/>
<dbReference type="OrthoDB" id="448280at2759"/>
<protein>
    <submittedName>
        <fullName evidence="6">Zinc transporter ZIP1</fullName>
    </submittedName>
</protein>
<dbReference type="PANTHER" id="PTHR11040">
    <property type="entry name" value="ZINC/IRON TRANSPORTER"/>
    <property type="match status" value="1"/>
</dbReference>
<gene>
    <name evidence="6" type="primary">slc39a1_1</name>
    <name evidence="6" type="ORF">AVEN_88676_1</name>
</gene>
<evidence type="ECO:0000256" key="5">
    <source>
        <dbReference type="SAM" id="Phobius"/>
    </source>
</evidence>
<reference evidence="6 7" key="1">
    <citation type="journal article" date="2019" name="Sci. Rep.">
        <title>Orb-weaving spider Araneus ventricosus genome elucidates the spidroin gene catalogue.</title>
        <authorList>
            <person name="Kono N."/>
            <person name="Nakamura H."/>
            <person name="Ohtoshi R."/>
            <person name="Moran D.A.P."/>
            <person name="Shinohara A."/>
            <person name="Yoshida Y."/>
            <person name="Fujiwara M."/>
            <person name="Mori M."/>
            <person name="Tomita M."/>
            <person name="Arakawa K."/>
        </authorList>
    </citation>
    <scope>NUCLEOTIDE SEQUENCE [LARGE SCALE GENOMIC DNA]</scope>
</reference>
<proteinExistence type="predicted"/>
<comment type="caution">
    <text evidence="6">The sequence shown here is derived from an EMBL/GenBank/DDBJ whole genome shotgun (WGS) entry which is preliminary data.</text>
</comment>
<feature type="transmembrane region" description="Helical" evidence="5">
    <location>
        <begin position="6"/>
        <end position="29"/>
    </location>
</feature>
<dbReference type="Proteomes" id="UP000499080">
    <property type="component" value="Unassembled WGS sequence"/>
</dbReference>
<dbReference type="PANTHER" id="PTHR11040:SF203">
    <property type="entry name" value="FI18611P1-RELATED"/>
    <property type="match status" value="1"/>
</dbReference>
<keyword evidence="3 5" id="KW-1133">Transmembrane helix</keyword>
<feature type="transmembrane region" description="Helical" evidence="5">
    <location>
        <begin position="303"/>
        <end position="320"/>
    </location>
</feature>